<dbReference type="NCBIfam" id="TIGR00059">
    <property type="entry name" value="L17"/>
    <property type="match status" value="1"/>
</dbReference>
<gene>
    <name evidence="4" type="primary">rplQ</name>
    <name evidence="7" type="ORF">GCM10011339_05820</name>
</gene>
<evidence type="ECO:0000256" key="4">
    <source>
        <dbReference type="HAMAP-Rule" id="MF_01368"/>
    </source>
</evidence>
<proteinExistence type="inferred from homology"/>
<dbReference type="Pfam" id="PF01196">
    <property type="entry name" value="Ribosomal_L17"/>
    <property type="match status" value="1"/>
</dbReference>
<name>A0ABQ1UN34_9BACT</name>
<dbReference type="InterPro" id="IPR000456">
    <property type="entry name" value="Ribosomal_bL17"/>
</dbReference>
<keyword evidence="3 4" id="KW-0687">Ribonucleoprotein</keyword>
<comment type="similarity">
    <text evidence="1 4 5">Belongs to the bacterial ribosomal protein bL17 family.</text>
</comment>
<evidence type="ECO:0000313" key="8">
    <source>
        <dbReference type="Proteomes" id="UP000647339"/>
    </source>
</evidence>
<protein>
    <recommendedName>
        <fullName evidence="4">Large ribosomal subunit protein bL17</fullName>
    </recommendedName>
</protein>
<feature type="compositionally biased region" description="Low complexity" evidence="6">
    <location>
        <begin position="141"/>
        <end position="150"/>
    </location>
</feature>
<feature type="compositionally biased region" description="Basic residues" evidence="6">
    <location>
        <begin position="129"/>
        <end position="140"/>
    </location>
</feature>
<dbReference type="Gene3D" id="3.90.1030.10">
    <property type="entry name" value="Ribosomal protein L17"/>
    <property type="match status" value="1"/>
</dbReference>
<evidence type="ECO:0000256" key="6">
    <source>
        <dbReference type="SAM" id="MobiDB-lite"/>
    </source>
</evidence>
<evidence type="ECO:0000256" key="1">
    <source>
        <dbReference type="ARBA" id="ARBA00008777"/>
    </source>
</evidence>
<evidence type="ECO:0000256" key="5">
    <source>
        <dbReference type="RuleBase" id="RU000660"/>
    </source>
</evidence>
<comment type="subunit">
    <text evidence="4">Part of the 50S ribosomal subunit. Contacts protein L32.</text>
</comment>
<keyword evidence="8" id="KW-1185">Reference proteome</keyword>
<dbReference type="Proteomes" id="UP000647339">
    <property type="component" value="Unassembled WGS sequence"/>
</dbReference>
<dbReference type="SUPFAM" id="SSF64263">
    <property type="entry name" value="Prokaryotic ribosomal protein L17"/>
    <property type="match status" value="1"/>
</dbReference>
<evidence type="ECO:0000256" key="3">
    <source>
        <dbReference type="ARBA" id="ARBA00023274"/>
    </source>
</evidence>
<keyword evidence="2 4" id="KW-0689">Ribosomal protein</keyword>
<dbReference type="HAMAP" id="MF_01368">
    <property type="entry name" value="Ribosomal_bL17"/>
    <property type="match status" value="1"/>
</dbReference>
<dbReference type="PROSITE" id="PS01167">
    <property type="entry name" value="RIBOSOMAL_L17"/>
    <property type="match status" value="1"/>
</dbReference>
<evidence type="ECO:0000313" key="7">
    <source>
        <dbReference type="EMBL" id="GGF20649.1"/>
    </source>
</evidence>
<accession>A0ABQ1UN34</accession>
<dbReference type="RefSeq" id="WP_137400911.1">
    <property type="nucleotide sequence ID" value="NZ_BMIU01000002.1"/>
</dbReference>
<dbReference type="InterPro" id="IPR036373">
    <property type="entry name" value="Ribosomal_bL17_sf"/>
</dbReference>
<feature type="compositionally biased region" description="Basic and acidic residues" evidence="6">
    <location>
        <begin position="151"/>
        <end position="207"/>
    </location>
</feature>
<dbReference type="PANTHER" id="PTHR14413">
    <property type="entry name" value="RIBOSOMAL PROTEIN L17"/>
    <property type="match status" value="1"/>
</dbReference>
<dbReference type="EMBL" id="BMIU01000002">
    <property type="protein sequence ID" value="GGF20649.1"/>
    <property type="molecule type" value="Genomic_DNA"/>
</dbReference>
<feature type="region of interest" description="Disordered" evidence="6">
    <location>
        <begin position="127"/>
        <end position="207"/>
    </location>
</feature>
<reference evidence="8" key="1">
    <citation type="journal article" date="2019" name="Int. J. Syst. Evol. Microbiol.">
        <title>The Global Catalogue of Microorganisms (GCM) 10K type strain sequencing project: providing services to taxonomists for standard genome sequencing and annotation.</title>
        <authorList>
            <consortium name="The Broad Institute Genomics Platform"/>
            <consortium name="The Broad Institute Genome Sequencing Center for Infectious Disease"/>
            <person name="Wu L."/>
            <person name="Ma J."/>
        </authorList>
    </citation>
    <scope>NUCLEOTIDE SEQUENCE [LARGE SCALE GENOMIC DNA]</scope>
    <source>
        <strain evidence="8">CGMCC 1.15407</strain>
    </source>
</reference>
<organism evidence="7 8">
    <name type="scientific">Echinicola rosea</name>
    <dbReference type="NCBI Taxonomy" id="1807691"/>
    <lineage>
        <taxon>Bacteria</taxon>
        <taxon>Pseudomonadati</taxon>
        <taxon>Bacteroidota</taxon>
        <taxon>Cytophagia</taxon>
        <taxon>Cytophagales</taxon>
        <taxon>Cyclobacteriaceae</taxon>
        <taxon>Echinicola</taxon>
    </lineage>
</organism>
<dbReference type="PANTHER" id="PTHR14413:SF16">
    <property type="entry name" value="LARGE RIBOSOMAL SUBUNIT PROTEIN BL17M"/>
    <property type="match status" value="1"/>
</dbReference>
<comment type="caution">
    <text evidence="7">The sequence shown here is derived from an EMBL/GenBank/DDBJ whole genome shotgun (WGS) entry which is preliminary data.</text>
</comment>
<dbReference type="InterPro" id="IPR047859">
    <property type="entry name" value="Ribosomal_bL17_CS"/>
</dbReference>
<evidence type="ECO:0000256" key="2">
    <source>
        <dbReference type="ARBA" id="ARBA00022980"/>
    </source>
</evidence>
<sequence length="207" mass="23087">MRHGKKFNHLGRKASHRKAMLSNMAASLILHKRISTTLAKAKELRKYVEPLVTRAKEDTTHNRRIAFSYLQDKEAIKALFGEVIEKVANRPGGYTRIIKTGFRLGDNAEMCIIELVDFNELMLKEAKPEKKKTRRSRRGSGKSAESTETTTESKSEGADEATAEVKEEKAPKTKKKAAEPKAKAEDKPADDKAADGDTDSDKEAKSE</sequence>